<evidence type="ECO:0000256" key="2">
    <source>
        <dbReference type="ARBA" id="ARBA00022670"/>
    </source>
</evidence>
<evidence type="ECO:0000256" key="3">
    <source>
        <dbReference type="ARBA" id="ARBA00022723"/>
    </source>
</evidence>
<dbReference type="GO" id="GO:0046872">
    <property type="term" value="F:metal ion binding"/>
    <property type="evidence" value="ECO:0007669"/>
    <property type="project" value="UniProtKB-KW"/>
</dbReference>
<gene>
    <name evidence="7" type="ORF">FY528_01785</name>
</gene>
<dbReference type="AlphaFoldDB" id="A0A5D6VHA7"/>
<dbReference type="GO" id="GO:0006508">
    <property type="term" value="P:proteolysis"/>
    <property type="evidence" value="ECO:0007669"/>
    <property type="project" value="UniProtKB-KW"/>
</dbReference>
<keyword evidence="5" id="KW-0862">Zinc</keyword>
<name>A0A5D6VHA7_9BACT</name>
<keyword evidence="4" id="KW-0378">Hydrolase</keyword>
<reference evidence="7 8" key="1">
    <citation type="submission" date="2019-08" db="EMBL/GenBank/DDBJ databases">
        <authorList>
            <person name="Seo M.-J."/>
        </authorList>
    </citation>
    <scope>NUCLEOTIDE SEQUENCE [LARGE SCALE GENOMIC DNA]</scope>
    <source>
        <strain evidence="7 8">KIGAM108</strain>
    </source>
</reference>
<dbReference type="PANTHER" id="PTHR15910:SF1">
    <property type="entry name" value="ARCHAEMETZINCIN-2"/>
    <property type="match status" value="1"/>
</dbReference>
<dbReference type="SUPFAM" id="SSF55486">
    <property type="entry name" value="Metalloproteases ('zincins'), catalytic domain"/>
    <property type="match status" value="1"/>
</dbReference>
<proteinExistence type="predicted"/>
<accession>A0A5D6VHA7</accession>
<dbReference type="PANTHER" id="PTHR15910">
    <property type="entry name" value="ARCHAEMETZINCIN"/>
    <property type="match status" value="1"/>
</dbReference>
<keyword evidence="8" id="KW-1185">Reference proteome</keyword>
<keyword evidence="3" id="KW-0479">Metal-binding</keyword>
<evidence type="ECO:0000313" key="8">
    <source>
        <dbReference type="Proteomes" id="UP000322791"/>
    </source>
</evidence>
<comment type="cofactor">
    <cofactor evidence="1">
        <name>Zn(2+)</name>
        <dbReference type="ChEBI" id="CHEBI:29105"/>
    </cofactor>
</comment>
<evidence type="ECO:0000256" key="6">
    <source>
        <dbReference type="ARBA" id="ARBA00023049"/>
    </source>
</evidence>
<evidence type="ECO:0000313" key="7">
    <source>
        <dbReference type="EMBL" id="TYZ14482.1"/>
    </source>
</evidence>
<dbReference type="InterPro" id="IPR012962">
    <property type="entry name" value="Pept_M54_archaemetzincn"/>
</dbReference>
<comment type="caution">
    <text evidence="7">The sequence shown here is derived from an EMBL/GenBank/DDBJ whole genome shotgun (WGS) entry which is preliminary data.</text>
</comment>
<sequence length="192" mass="21632">MSSCGLRPSTRPVLVLQPFRGFPSPLFDSVHRQIQRLYPLVVQRPAAALPRSAYYAPRHRYRADSLLHFLVGRHQPDTVVIGLTQQDISTTKNEVRDWGVMGLGYCPGRACVISSFRLKRRNLSTQFYKVVLHEIGHTQGLPHCTTRTCFMRDAEGGNPTDEETSFCRACTGHLQSRGWKLASQSLVLPKTP</sequence>
<organism evidence="7 8">
    <name type="scientific">Hymenobacter lutimineralis</name>
    <dbReference type="NCBI Taxonomy" id="2606448"/>
    <lineage>
        <taxon>Bacteria</taxon>
        <taxon>Pseudomonadati</taxon>
        <taxon>Bacteroidota</taxon>
        <taxon>Cytophagia</taxon>
        <taxon>Cytophagales</taxon>
        <taxon>Hymenobacteraceae</taxon>
        <taxon>Hymenobacter</taxon>
    </lineage>
</organism>
<dbReference type="Gene3D" id="3.40.390.10">
    <property type="entry name" value="Collagenase (Catalytic Domain)"/>
    <property type="match status" value="1"/>
</dbReference>
<evidence type="ECO:0000256" key="4">
    <source>
        <dbReference type="ARBA" id="ARBA00022801"/>
    </source>
</evidence>
<dbReference type="EMBL" id="VTHL01000001">
    <property type="protein sequence ID" value="TYZ14482.1"/>
    <property type="molecule type" value="Genomic_DNA"/>
</dbReference>
<dbReference type="RefSeq" id="WP_149069264.1">
    <property type="nucleotide sequence ID" value="NZ_VTHL01000001.1"/>
</dbReference>
<keyword evidence="6" id="KW-0482">Metalloprotease</keyword>
<evidence type="ECO:0000256" key="5">
    <source>
        <dbReference type="ARBA" id="ARBA00022833"/>
    </source>
</evidence>
<dbReference type="GO" id="GO:0008237">
    <property type="term" value="F:metallopeptidase activity"/>
    <property type="evidence" value="ECO:0007669"/>
    <property type="project" value="UniProtKB-KW"/>
</dbReference>
<dbReference type="Pfam" id="PF07998">
    <property type="entry name" value="Peptidase_M54"/>
    <property type="match status" value="1"/>
</dbReference>
<protein>
    <submittedName>
        <fullName evidence="7">Zn-dependent protease</fullName>
    </submittedName>
</protein>
<evidence type="ECO:0000256" key="1">
    <source>
        <dbReference type="ARBA" id="ARBA00001947"/>
    </source>
</evidence>
<keyword evidence="2 7" id="KW-0645">Protease</keyword>
<dbReference type="Proteomes" id="UP000322791">
    <property type="component" value="Unassembled WGS sequence"/>
</dbReference>
<dbReference type="InterPro" id="IPR024079">
    <property type="entry name" value="MetalloPept_cat_dom_sf"/>
</dbReference>